<evidence type="ECO:0000256" key="6">
    <source>
        <dbReference type="ARBA" id="ARBA00023139"/>
    </source>
</evidence>
<dbReference type="GO" id="GO:0006612">
    <property type="term" value="P:protein targeting to membrane"/>
    <property type="evidence" value="ECO:0007669"/>
    <property type="project" value="TreeGrafter"/>
</dbReference>
<dbReference type="PANTHER" id="PTHR22883">
    <property type="entry name" value="ZINC FINGER DHHC DOMAIN CONTAINING PROTEIN"/>
    <property type="match status" value="1"/>
</dbReference>
<evidence type="ECO:0000256" key="2">
    <source>
        <dbReference type="ARBA" id="ARBA00022679"/>
    </source>
</evidence>
<dbReference type="Pfam" id="PF01529">
    <property type="entry name" value="DHHC"/>
    <property type="match status" value="1"/>
</dbReference>
<proteinExistence type="inferred from homology"/>
<feature type="transmembrane region" description="Helical" evidence="10">
    <location>
        <begin position="159"/>
        <end position="181"/>
    </location>
</feature>
<dbReference type="InterPro" id="IPR039859">
    <property type="entry name" value="PFA4/ZDH16/20/ERF2-like"/>
</dbReference>
<dbReference type="GO" id="GO:0019706">
    <property type="term" value="F:protein-cysteine S-palmitoyltransferase activity"/>
    <property type="evidence" value="ECO:0007669"/>
    <property type="project" value="UniProtKB-EC"/>
</dbReference>
<dbReference type="GO" id="GO:0005794">
    <property type="term" value="C:Golgi apparatus"/>
    <property type="evidence" value="ECO:0007669"/>
    <property type="project" value="TreeGrafter"/>
</dbReference>
<accession>A0A8S1K246</accession>
<keyword evidence="5 10" id="KW-0472">Membrane</keyword>
<comment type="caution">
    <text evidence="12">The sequence shown here is derived from an EMBL/GenBank/DDBJ whole genome shotgun (WGS) entry which is preliminary data.</text>
</comment>
<keyword evidence="4 10" id="KW-1133">Transmembrane helix</keyword>
<keyword evidence="7" id="KW-0449">Lipoprotein</keyword>
<dbReference type="PROSITE" id="PS50216">
    <property type="entry name" value="DHHC"/>
    <property type="match status" value="1"/>
</dbReference>
<feature type="transmembrane region" description="Helical" evidence="10">
    <location>
        <begin position="66"/>
        <end position="87"/>
    </location>
</feature>
<dbReference type="EMBL" id="CAJJDM010000007">
    <property type="protein sequence ID" value="CAD8046276.1"/>
    <property type="molecule type" value="Genomic_DNA"/>
</dbReference>
<keyword evidence="3 10" id="KW-0812">Transmembrane</keyword>
<evidence type="ECO:0000256" key="5">
    <source>
        <dbReference type="ARBA" id="ARBA00023136"/>
    </source>
</evidence>
<feature type="transmembrane region" description="Helical" evidence="10">
    <location>
        <begin position="193"/>
        <end position="219"/>
    </location>
</feature>
<evidence type="ECO:0000313" key="13">
    <source>
        <dbReference type="Proteomes" id="UP000688137"/>
    </source>
</evidence>
<evidence type="ECO:0000256" key="1">
    <source>
        <dbReference type="ARBA" id="ARBA00004127"/>
    </source>
</evidence>
<keyword evidence="8 10" id="KW-0012">Acyltransferase</keyword>
<gene>
    <name evidence="12" type="ORF">PPRIM_AZ9-3.1.T0100271</name>
</gene>
<evidence type="ECO:0000313" key="12">
    <source>
        <dbReference type="EMBL" id="CAD8046276.1"/>
    </source>
</evidence>
<comment type="subcellular location">
    <subcellularLocation>
        <location evidence="1">Endomembrane system</location>
        <topology evidence="1">Multi-pass membrane protein</topology>
    </subcellularLocation>
</comment>
<dbReference type="GO" id="GO:0016020">
    <property type="term" value="C:membrane"/>
    <property type="evidence" value="ECO:0007669"/>
    <property type="project" value="InterPro"/>
</dbReference>
<protein>
    <recommendedName>
        <fullName evidence="10">Palmitoyltransferase</fullName>
        <ecNumber evidence="10">2.3.1.225</ecNumber>
    </recommendedName>
</protein>
<keyword evidence="13" id="KW-1185">Reference proteome</keyword>
<dbReference type="Proteomes" id="UP000688137">
    <property type="component" value="Unassembled WGS sequence"/>
</dbReference>
<comment type="domain">
    <text evidence="10">The DHHC domain is required for palmitoyltransferase activity.</text>
</comment>
<evidence type="ECO:0000256" key="3">
    <source>
        <dbReference type="ARBA" id="ARBA00022692"/>
    </source>
</evidence>
<name>A0A8S1K246_PARPR</name>
<dbReference type="AlphaFoldDB" id="A0A8S1K246"/>
<evidence type="ECO:0000256" key="10">
    <source>
        <dbReference type="RuleBase" id="RU079119"/>
    </source>
</evidence>
<evidence type="ECO:0000256" key="7">
    <source>
        <dbReference type="ARBA" id="ARBA00023288"/>
    </source>
</evidence>
<reference evidence="12" key="1">
    <citation type="submission" date="2021-01" db="EMBL/GenBank/DDBJ databases">
        <authorList>
            <consortium name="Genoscope - CEA"/>
            <person name="William W."/>
        </authorList>
    </citation>
    <scope>NUCLEOTIDE SEQUENCE</scope>
</reference>
<sequence length="257" mass="30022">MEMETLKSNFLYQYWQSNNRILFQGRIMIGPKTDILANLFVWGLLLIFPIPFYLSTWTKTWDISPTIPFLTIFLQFTSITFLVLTSITEPGIIPKKQLQLRVGTNYFLEEFQDSRHCDTCDIYRPLRASHCSDCNNCVLVFDHHCPFVNNCIGKRNYRYFFSFLISIFAFALAVVISSLLCLSTVNDYQDQKILVILFLVPVIIASLVVFIFFLFHVFLRITGKTTREKLKQISKTGDEDFDWLNLNDSLFSLRLLI</sequence>
<comment type="catalytic activity">
    <reaction evidence="9 10">
        <text>L-cysteinyl-[protein] + hexadecanoyl-CoA = S-hexadecanoyl-L-cysteinyl-[protein] + CoA</text>
        <dbReference type="Rhea" id="RHEA:36683"/>
        <dbReference type="Rhea" id="RHEA-COMP:10131"/>
        <dbReference type="Rhea" id="RHEA-COMP:11032"/>
        <dbReference type="ChEBI" id="CHEBI:29950"/>
        <dbReference type="ChEBI" id="CHEBI:57287"/>
        <dbReference type="ChEBI" id="CHEBI:57379"/>
        <dbReference type="ChEBI" id="CHEBI:74151"/>
        <dbReference type="EC" id="2.3.1.225"/>
    </reaction>
</comment>
<evidence type="ECO:0000256" key="4">
    <source>
        <dbReference type="ARBA" id="ARBA00022989"/>
    </source>
</evidence>
<dbReference type="EC" id="2.3.1.225" evidence="10"/>
<keyword evidence="2 10" id="KW-0808">Transferase</keyword>
<dbReference type="PANTHER" id="PTHR22883:SF43">
    <property type="entry name" value="PALMITOYLTRANSFERASE APP"/>
    <property type="match status" value="1"/>
</dbReference>
<dbReference type="InterPro" id="IPR001594">
    <property type="entry name" value="Palmitoyltrfase_DHHC"/>
</dbReference>
<feature type="transmembrane region" description="Helical" evidence="10">
    <location>
        <begin position="35"/>
        <end position="54"/>
    </location>
</feature>
<feature type="domain" description="Palmitoyltransferase DHHC" evidence="11">
    <location>
        <begin position="111"/>
        <end position="232"/>
    </location>
</feature>
<keyword evidence="6" id="KW-0564">Palmitate</keyword>
<evidence type="ECO:0000259" key="11">
    <source>
        <dbReference type="Pfam" id="PF01529"/>
    </source>
</evidence>
<dbReference type="GO" id="GO:0005783">
    <property type="term" value="C:endoplasmic reticulum"/>
    <property type="evidence" value="ECO:0007669"/>
    <property type="project" value="TreeGrafter"/>
</dbReference>
<dbReference type="OMA" id="KTWDISP"/>
<evidence type="ECO:0000256" key="9">
    <source>
        <dbReference type="ARBA" id="ARBA00048048"/>
    </source>
</evidence>
<comment type="similarity">
    <text evidence="10">Belongs to the DHHC palmitoyltransferase family.</text>
</comment>
<organism evidence="12 13">
    <name type="scientific">Paramecium primaurelia</name>
    <dbReference type="NCBI Taxonomy" id="5886"/>
    <lineage>
        <taxon>Eukaryota</taxon>
        <taxon>Sar</taxon>
        <taxon>Alveolata</taxon>
        <taxon>Ciliophora</taxon>
        <taxon>Intramacronucleata</taxon>
        <taxon>Oligohymenophorea</taxon>
        <taxon>Peniculida</taxon>
        <taxon>Parameciidae</taxon>
        <taxon>Paramecium</taxon>
    </lineage>
</organism>
<evidence type="ECO:0000256" key="8">
    <source>
        <dbReference type="ARBA" id="ARBA00023315"/>
    </source>
</evidence>